<dbReference type="Gene3D" id="3.30.70.330">
    <property type="match status" value="3"/>
</dbReference>
<dbReference type="CDD" id="cd00590">
    <property type="entry name" value="RRM_SF"/>
    <property type="match status" value="1"/>
</dbReference>
<organism evidence="4 5">
    <name type="scientific">Necator americanus</name>
    <name type="common">Human hookworm</name>
    <dbReference type="NCBI Taxonomy" id="51031"/>
    <lineage>
        <taxon>Eukaryota</taxon>
        <taxon>Metazoa</taxon>
        <taxon>Ecdysozoa</taxon>
        <taxon>Nematoda</taxon>
        <taxon>Chromadorea</taxon>
        <taxon>Rhabditida</taxon>
        <taxon>Rhabditina</taxon>
        <taxon>Rhabditomorpha</taxon>
        <taxon>Strongyloidea</taxon>
        <taxon>Ancylostomatidae</taxon>
        <taxon>Bunostominae</taxon>
        <taxon>Necator</taxon>
    </lineage>
</organism>
<reference evidence="5" key="1">
    <citation type="journal article" date="2014" name="Nat. Genet.">
        <title>Genome of the human hookworm Necator americanus.</title>
        <authorList>
            <person name="Tang Y.T."/>
            <person name="Gao X."/>
            <person name="Rosa B.A."/>
            <person name="Abubucker S."/>
            <person name="Hallsworth-Pepin K."/>
            <person name="Martin J."/>
            <person name="Tyagi R."/>
            <person name="Heizer E."/>
            <person name="Zhang X."/>
            <person name="Bhonagiri-Palsikar V."/>
            <person name="Minx P."/>
            <person name="Warren W.C."/>
            <person name="Wang Q."/>
            <person name="Zhan B."/>
            <person name="Hotez P.J."/>
            <person name="Sternberg P.W."/>
            <person name="Dougall A."/>
            <person name="Gaze S.T."/>
            <person name="Mulvenna J."/>
            <person name="Sotillo J."/>
            <person name="Ranganathan S."/>
            <person name="Rabelo E.M."/>
            <person name="Wilson R.K."/>
            <person name="Felgner P.L."/>
            <person name="Bethony J."/>
            <person name="Hawdon J.M."/>
            <person name="Gasser R.B."/>
            <person name="Loukas A."/>
            <person name="Mitreva M."/>
        </authorList>
    </citation>
    <scope>NUCLEOTIDE SEQUENCE [LARGE SCALE GENOMIC DNA]</scope>
</reference>
<proteinExistence type="predicted"/>
<dbReference type="STRING" id="51031.W2T1S0"/>
<dbReference type="SMART" id="SM00360">
    <property type="entry name" value="RRM"/>
    <property type="match status" value="1"/>
</dbReference>
<protein>
    <recommendedName>
        <fullName evidence="3">RRM domain-containing protein</fullName>
    </recommendedName>
</protein>
<dbReference type="AlphaFoldDB" id="W2T1S0"/>
<feature type="compositionally biased region" description="Basic and acidic residues" evidence="2">
    <location>
        <begin position="13"/>
        <end position="28"/>
    </location>
</feature>
<accession>W2T1S0</accession>
<dbReference type="Pfam" id="PF00076">
    <property type="entry name" value="RRM_1"/>
    <property type="match status" value="1"/>
</dbReference>
<evidence type="ECO:0000256" key="1">
    <source>
        <dbReference type="PROSITE-ProRule" id="PRU00176"/>
    </source>
</evidence>
<dbReference type="InterPro" id="IPR012677">
    <property type="entry name" value="Nucleotide-bd_a/b_plait_sf"/>
</dbReference>
<dbReference type="InterPro" id="IPR000504">
    <property type="entry name" value="RRM_dom"/>
</dbReference>
<dbReference type="Proteomes" id="UP000053676">
    <property type="component" value="Unassembled WGS sequence"/>
</dbReference>
<keyword evidence="5" id="KW-1185">Reference proteome</keyword>
<evidence type="ECO:0000313" key="4">
    <source>
        <dbReference type="EMBL" id="ETN75519.1"/>
    </source>
</evidence>
<dbReference type="EMBL" id="KI660290">
    <property type="protein sequence ID" value="ETN75519.1"/>
    <property type="molecule type" value="Genomic_DNA"/>
</dbReference>
<evidence type="ECO:0000259" key="3">
    <source>
        <dbReference type="PROSITE" id="PS50102"/>
    </source>
</evidence>
<feature type="compositionally biased region" description="Basic residues" evidence="2">
    <location>
        <begin position="1"/>
        <end position="12"/>
    </location>
</feature>
<dbReference type="KEGG" id="nai:NECAME_12321"/>
<feature type="domain" description="RRM" evidence="3">
    <location>
        <begin position="68"/>
        <end position="142"/>
    </location>
</feature>
<gene>
    <name evidence="4" type="ORF">NECAME_12321</name>
</gene>
<name>W2T1S0_NECAM</name>
<feature type="region of interest" description="Disordered" evidence="2">
    <location>
        <begin position="1"/>
        <end position="33"/>
    </location>
</feature>
<dbReference type="InterPro" id="IPR035979">
    <property type="entry name" value="RBD_domain_sf"/>
</dbReference>
<sequence>MGADGKRKKRATVKNEPEDTLRQSKGLDAEAPEPSAKRFCLAVDAPKAFALVEKSRRTRTTDSRYKSCVVLVRGLPENAITADLIDSLSRFGSISYVKFHSKQGWAFVEFEDEEGAESCVKYGYDNALCICGNEVFMMYSLHHILDRDALERREPNKVIVMSVSNIQKEVKVQDVYNACSPFGTVERIKISPLSRGIETGLLLNTLTVSENTDYCYDYIQSRRVKEYDLKSEKNSDSKQLTYVIFLVPTPRLVPYDSSPDSVEDQTAMDVEAFATTKDPSPQHHRLPSPPSVNVKDELTDDYYLIDTCPTVTECLESVTVKNEAQNYEYVQWSCDMESAAAAPLQPSLPSATLQTSPAEAAAQQITSVDVKLNVSSSASSVAFVIPAINPSSSDQLNSVHSINGSSTDVTYGENRRCMMVYGIDLKTGMFSCDRLFNLLCMYGHVIAIKLFMRKRDSAIVEFAHAHSMFQSVGAPQPTKVSPFSPRPSGSVGIAEFASTQQAAEALMLTNHFPMLLSGFRGPAIVKLTFAISKYQQAQNETAGA</sequence>
<evidence type="ECO:0000313" key="5">
    <source>
        <dbReference type="Proteomes" id="UP000053676"/>
    </source>
</evidence>
<dbReference type="Pfam" id="PF22976">
    <property type="entry name" value="RRM_10"/>
    <property type="match status" value="1"/>
</dbReference>
<dbReference type="GO" id="GO:0003723">
    <property type="term" value="F:RNA binding"/>
    <property type="evidence" value="ECO:0007669"/>
    <property type="project" value="UniProtKB-UniRule"/>
</dbReference>
<keyword evidence="1" id="KW-0694">RNA-binding</keyword>
<dbReference type="OrthoDB" id="5858535at2759"/>
<dbReference type="PROSITE" id="PS50102">
    <property type="entry name" value="RRM"/>
    <property type="match status" value="1"/>
</dbReference>
<evidence type="ECO:0000256" key="2">
    <source>
        <dbReference type="SAM" id="MobiDB-lite"/>
    </source>
</evidence>
<dbReference type="InterPro" id="IPR055204">
    <property type="entry name" value="HNRNPL_RRM"/>
</dbReference>
<dbReference type="PANTHER" id="PTHR15592">
    <property type="entry name" value="MATRIN 3/NUCLEAR PROTEIN 220-RELATED"/>
    <property type="match status" value="1"/>
</dbReference>
<dbReference type="SUPFAM" id="SSF54928">
    <property type="entry name" value="RNA-binding domain, RBD"/>
    <property type="match status" value="1"/>
</dbReference>